<organism evidence="1 2">
    <name type="scientific">Fusarium mexicanum</name>
    <dbReference type="NCBI Taxonomy" id="751941"/>
    <lineage>
        <taxon>Eukaryota</taxon>
        <taxon>Fungi</taxon>
        <taxon>Dikarya</taxon>
        <taxon>Ascomycota</taxon>
        <taxon>Pezizomycotina</taxon>
        <taxon>Sordariomycetes</taxon>
        <taxon>Hypocreomycetidae</taxon>
        <taxon>Hypocreales</taxon>
        <taxon>Nectriaceae</taxon>
        <taxon>Fusarium</taxon>
        <taxon>Fusarium fujikuroi species complex</taxon>
    </lineage>
</organism>
<sequence length="218" mass="25011">MSFSTPPTFDHSKIGVCDVAARRAHMKAFFLHLGLWDEDKAKTYREFSEDQACYLVHVAGHAQVNQVFFEFLVDQILWHNILTMGNALGQGHDWPWTIEGVVDKTDVTTDGASQFYREWLHRKFGVSAEVQQIIATGQILNLNGLHSYRDYIPADIHVECLFSGVSARFPHHRIQTLDIPEVQRYVVATLEGAFPSRTKFYTNDEILLRTKYKIVRLG</sequence>
<accession>A0A8H5MLW3</accession>
<evidence type="ECO:0000313" key="2">
    <source>
        <dbReference type="Proteomes" id="UP000522262"/>
    </source>
</evidence>
<proteinExistence type="predicted"/>
<protein>
    <submittedName>
        <fullName evidence="1">Uncharacterized protein</fullName>
    </submittedName>
</protein>
<dbReference type="EMBL" id="JAAOAM010000332">
    <property type="protein sequence ID" value="KAF5533453.1"/>
    <property type="molecule type" value="Genomic_DNA"/>
</dbReference>
<name>A0A8H5MLW3_9HYPO</name>
<comment type="caution">
    <text evidence="1">The sequence shown here is derived from an EMBL/GenBank/DDBJ whole genome shotgun (WGS) entry which is preliminary data.</text>
</comment>
<gene>
    <name evidence="1" type="ORF">FMEXI_11835</name>
</gene>
<evidence type="ECO:0000313" key="1">
    <source>
        <dbReference type="EMBL" id="KAF5533453.1"/>
    </source>
</evidence>
<keyword evidence="2" id="KW-1185">Reference proteome</keyword>
<reference evidence="1 2" key="1">
    <citation type="submission" date="2020-05" db="EMBL/GenBank/DDBJ databases">
        <title>Identification and distribution of gene clusters putatively required for synthesis of sphingolipid metabolism inhibitors in phylogenetically diverse species of the filamentous fungus Fusarium.</title>
        <authorList>
            <person name="Kim H.-S."/>
            <person name="Busman M."/>
            <person name="Brown D.W."/>
            <person name="Divon H."/>
            <person name="Uhlig S."/>
            <person name="Proctor R.H."/>
        </authorList>
    </citation>
    <scope>NUCLEOTIDE SEQUENCE [LARGE SCALE GENOMIC DNA]</scope>
    <source>
        <strain evidence="1 2">NRRL 53147</strain>
    </source>
</reference>
<dbReference type="Proteomes" id="UP000522262">
    <property type="component" value="Unassembled WGS sequence"/>
</dbReference>
<dbReference type="AlphaFoldDB" id="A0A8H5MLW3"/>